<proteinExistence type="inferred from homology"/>
<protein>
    <recommendedName>
        <fullName evidence="2">Protein FMC1 homolog</fullName>
    </recommendedName>
</protein>
<dbReference type="PANTHER" id="PTHR31716:SF1">
    <property type="entry name" value="PROTEIN FMC1 HOMOLOG"/>
    <property type="match status" value="1"/>
</dbReference>
<dbReference type="InterPro" id="IPR037667">
    <property type="entry name" value="FMC1_homologue"/>
</dbReference>
<evidence type="ECO:0000256" key="2">
    <source>
        <dbReference type="ARBA" id="ARBA00013846"/>
    </source>
</evidence>
<comment type="similarity">
    <text evidence="1">Belongs to the FMC1 family.</text>
</comment>
<evidence type="ECO:0000313" key="3">
    <source>
        <dbReference type="EMBL" id="PAA54019.1"/>
    </source>
</evidence>
<dbReference type="Proteomes" id="UP000215902">
    <property type="component" value="Unassembled WGS sequence"/>
</dbReference>
<comment type="caution">
    <text evidence="3">The sequence shown here is derived from an EMBL/GenBank/DDBJ whole genome shotgun (WGS) entry which is preliminary data.</text>
</comment>
<dbReference type="AlphaFoldDB" id="A0A267DZL8"/>
<name>A0A267DZL8_9PLAT</name>
<dbReference type="GO" id="GO:0005739">
    <property type="term" value="C:mitochondrion"/>
    <property type="evidence" value="ECO:0007669"/>
    <property type="project" value="TreeGrafter"/>
</dbReference>
<dbReference type="EMBL" id="NIVC01002986">
    <property type="protein sequence ID" value="PAA54019.1"/>
    <property type="molecule type" value="Genomic_DNA"/>
</dbReference>
<dbReference type="OrthoDB" id="551431at2759"/>
<dbReference type="PANTHER" id="PTHR31716">
    <property type="entry name" value="PROTEIN FMC1 HOMOLOG"/>
    <property type="match status" value="1"/>
</dbReference>
<evidence type="ECO:0000256" key="1">
    <source>
        <dbReference type="ARBA" id="ARBA00009058"/>
    </source>
</evidence>
<gene>
    <name evidence="3" type="ORF">BOX15_Mlig009865g1</name>
</gene>
<organism evidence="3 4">
    <name type="scientific">Macrostomum lignano</name>
    <dbReference type="NCBI Taxonomy" id="282301"/>
    <lineage>
        <taxon>Eukaryota</taxon>
        <taxon>Metazoa</taxon>
        <taxon>Spiralia</taxon>
        <taxon>Lophotrochozoa</taxon>
        <taxon>Platyhelminthes</taxon>
        <taxon>Rhabditophora</taxon>
        <taxon>Macrostomorpha</taxon>
        <taxon>Macrostomida</taxon>
        <taxon>Macrostomidae</taxon>
        <taxon>Macrostomum</taxon>
    </lineage>
</organism>
<feature type="non-terminal residue" evidence="3">
    <location>
        <position position="1"/>
    </location>
</feature>
<dbReference type="STRING" id="282301.A0A267DZL8"/>
<evidence type="ECO:0000313" key="4">
    <source>
        <dbReference type="Proteomes" id="UP000215902"/>
    </source>
</evidence>
<accession>A0A267DZL8</accession>
<reference evidence="3 4" key="1">
    <citation type="submission" date="2017-06" db="EMBL/GenBank/DDBJ databases">
        <title>A platform for efficient transgenesis in Macrostomum lignano, a flatworm model organism for stem cell research.</title>
        <authorList>
            <person name="Berezikov E."/>
        </authorList>
    </citation>
    <scope>NUCLEOTIDE SEQUENCE [LARGE SCALE GENOMIC DNA]</scope>
    <source>
        <strain evidence="3">DV1</strain>
        <tissue evidence="3">Whole organism</tissue>
    </source>
</reference>
<sequence>IQQDPLIRYIANEFKRHQATQEINCKAQNEASYLASTYLSYLTSCQKHQSLIDTYGAKGERTTKQAARLVGLDVPDTPSQ</sequence>
<keyword evidence="4" id="KW-1185">Reference proteome</keyword>